<evidence type="ECO:0000313" key="2">
    <source>
        <dbReference type="EMBL" id="DAD66760.1"/>
    </source>
</evidence>
<evidence type="ECO:0000256" key="1">
    <source>
        <dbReference type="SAM" id="MobiDB-lite"/>
    </source>
</evidence>
<dbReference type="EMBL" id="BK014662">
    <property type="protein sequence ID" value="DAD66760.1"/>
    <property type="molecule type" value="Genomic_DNA"/>
</dbReference>
<organism evidence="2">
    <name type="scientific">Myoviridae sp. ctPuP5</name>
    <dbReference type="NCBI Taxonomy" id="2823543"/>
    <lineage>
        <taxon>Viruses</taxon>
        <taxon>Duplodnaviria</taxon>
        <taxon>Heunggongvirae</taxon>
        <taxon>Uroviricota</taxon>
        <taxon>Caudoviricetes</taxon>
    </lineage>
</organism>
<name>A0A8S5LA15_9CAUD</name>
<proteinExistence type="predicted"/>
<feature type="region of interest" description="Disordered" evidence="1">
    <location>
        <begin position="152"/>
        <end position="172"/>
    </location>
</feature>
<reference evidence="2" key="1">
    <citation type="journal article" date="2021" name="Proc. Natl. Acad. Sci. U.S.A.">
        <title>A Catalog of Tens of Thousands of Viruses from Human Metagenomes Reveals Hidden Associations with Chronic Diseases.</title>
        <authorList>
            <person name="Tisza M.J."/>
            <person name="Buck C.B."/>
        </authorList>
    </citation>
    <scope>NUCLEOTIDE SEQUENCE</scope>
    <source>
        <strain evidence="2">CtPuP5</strain>
    </source>
</reference>
<accession>A0A8S5LA15</accession>
<protein>
    <submittedName>
        <fullName evidence="2">Uncharacterized protein</fullName>
    </submittedName>
</protein>
<sequence>MEITYTFGDLKRVIQESTNEFKPKMGTNVIRDNAKNNVKAVKDIEKEVKEYDGGLTNEIDDKKVNTPEDVDYNRTTLDAEFADEPGEAYIARVKAQANGFPSVENEKNSKIKDENQGLDFTGNERLYDDLKKRNAEFTKREVERAHAGLKSHNMPKKDFENPNMFKENKDSDMTDNKKMKKLYFKHTKFLSESQMIKKIPDEYKVDGNKFIMKDAANNEYLVEWTVDSKFNYGEAKVLQHINKEQLNEDMKRIKDMFGYKSSDVFQTTNAQSRLNEEKKLSSFIDEVRKIDTKKK</sequence>
<feature type="compositionally biased region" description="Basic and acidic residues" evidence="1">
    <location>
        <begin position="155"/>
        <end position="172"/>
    </location>
</feature>